<evidence type="ECO:0000256" key="3">
    <source>
        <dbReference type="ARBA" id="ARBA00022946"/>
    </source>
</evidence>
<dbReference type="PANTHER" id="PTHR13675:SF0">
    <property type="entry name" value="LYR MOTIF-CONTAINING PROTEIN 2"/>
    <property type="match status" value="1"/>
</dbReference>
<keyword evidence="3" id="KW-0809">Transit peptide</keyword>
<dbReference type="InterPro" id="IPR045293">
    <property type="entry name" value="Complex1_LYR_LYRM2"/>
</dbReference>
<reference evidence="8" key="2">
    <citation type="submission" date="2020-05" db="UniProtKB">
        <authorList>
            <consortium name="EnsemblMetazoa"/>
        </authorList>
    </citation>
    <scope>IDENTIFICATION</scope>
    <source>
        <strain evidence="8">WRAIR2</strain>
    </source>
</reference>
<comment type="function">
    <text evidence="6">Involved in efficient integration of the N-module into mitochondrial respiratory chain complex I.</text>
</comment>
<dbReference type="PANTHER" id="PTHR13675">
    <property type="entry name" value="LYR MOTIF-CONTAINING PROTEIN 2"/>
    <property type="match status" value="1"/>
</dbReference>
<dbReference type="InterPro" id="IPR008011">
    <property type="entry name" value="Complex1_LYR_dom"/>
</dbReference>
<sequence>MCHKDRPPQTISFFTFIRGGDVLADDDDAVAMFMLRQEVLKLYRTIFRTIRHVPDASSRRELRDWARADFRNNKNQTDELAIKMLLQHGNRNLKELQTSLDLSGTAGSNSDAKRS</sequence>
<keyword evidence="9" id="KW-1185">Reference proteome</keyword>
<reference evidence="9" key="1">
    <citation type="submission" date="2013-03" db="EMBL/GenBank/DDBJ databases">
        <title>The Genome Sequence of Anopheles dirus WRAIR2.</title>
        <authorList>
            <consortium name="The Broad Institute Genomics Platform"/>
            <person name="Neafsey D.E."/>
            <person name="Walton C."/>
            <person name="Walker B."/>
            <person name="Young S.K."/>
            <person name="Zeng Q."/>
            <person name="Gargeya S."/>
            <person name="Fitzgerald M."/>
            <person name="Haas B."/>
            <person name="Abouelleil A."/>
            <person name="Allen A.W."/>
            <person name="Alvarado L."/>
            <person name="Arachchi H.M."/>
            <person name="Berlin A.M."/>
            <person name="Chapman S.B."/>
            <person name="Gainer-Dewar J."/>
            <person name="Goldberg J."/>
            <person name="Griggs A."/>
            <person name="Gujja S."/>
            <person name="Hansen M."/>
            <person name="Howarth C."/>
            <person name="Imamovic A."/>
            <person name="Ireland A."/>
            <person name="Larimer J."/>
            <person name="McCowan C."/>
            <person name="Murphy C."/>
            <person name="Pearson M."/>
            <person name="Poon T.W."/>
            <person name="Priest M."/>
            <person name="Roberts A."/>
            <person name="Saif S."/>
            <person name="Shea T."/>
            <person name="Sisk P."/>
            <person name="Sykes S."/>
            <person name="Wortman J."/>
            <person name="Nusbaum C."/>
            <person name="Birren B."/>
        </authorList>
    </citation>
    <scope>NUCLEOTIDE SEQUENCE [LARGE SCALE GENOMIC DNA]</scope>
    <source>
        <strain evidence="9">WRAIR2</strain>
    </source>
</reference>
<accession>A0A182NSZ1</accession>
<feature type="domain" description="Complex 1 LYR protein" evidence="7">
    <location>
        <begin position="37"/>
        <end position="95"/>
    </location>
</feature>
<dbReference type="VEuPathDB" id="VectorBase:ADIR010781"/>
<dbReference type="CDD" id="cd20262">
    <property type="entry name" value="Complex1_LYR_LYRM2"/>
    <property type="match status" value="1"/>
</dbReference>
<name>A0A182NSZ1_9DIPT</name>
<evidence type="ECO:0000256" key="1">
    <source>
        <dbReference type="ARBA" id="ARBA00004173"/>
    </source>
</evidence>
<dbReference type="GO" id="GO:0005739">
    <property type="term" value="C:mitochondrion"/>
    <property type="evidence" value="ECO:0007669"/>
    <property type="project" value="UniProtKB-SubCell"/>
</dbReference>
<dbReference type="AlphaFoldDB" id="A0A182NSZ1"/>
<comment type="subcellular location">
    <subcellularLocation>
        <location evidence="1">Mitochondrion</location>
    </subcellularLocation>
</comment>
<evidence type="ECO:0000256" key="6">
    <source>
        <dbReference type="ARBA" id="ARBA00044735"/>
    </source>
</evidence>
<keyword evidence="4" id="KW-0496">Mitochondrion</keyword>
<dbReference type="Proteomes" id="UP000075884">
    <property type="component" value="Unassembled WGS sequence"/>
</dbReference>
<protein>
    <recommendedName>
        <fullName evidence="5">LYR motif-containing protein 2</fullName>
    </recommendedName>
</protein>
<organism evidence="8 9">
    <name type="scientific">Anopheles dirus</name>
    <dbReference type="NCBI Taxonomy" id="7168"/>
    <lineage>
        <taxon>Eukaryota</taxon>
        <taxon>Metazoa</taxon>
        <taxon>Ecdysozoa</taxon>
        <taxon>Arthropoda</taxon>
        <taxon>Hexapoda</taxon>
        <taxon>Insecta</taxon>
        <taxon>Pterygota</taxon>
        <taxon>Neoptera</taxon>
        <taxon>Endopterygota</taxon>
        <taxon>Diptera</taxon>
        <taxon>Nematocera</taxon>
        <taxon>Culicoidea</taxon>
        <taxon>Culicidae</taxon>
        <taxon>Anophelinae</taxon>
        <taxon>Anopheles</taxon>
    </lineage>
</organism>
<evidence type="ECO:0000256" key="5">
    <source>
        <dbReference type="ARBA" id="ARBA00026235"/>
    </source>
</evidence>
<evidence type="ECO:0000259" key="7">
    <source>
        <dbReference type="Pfam" id="PF05347"/>
    </source>
</evidence>
<comment type="similarity">
    <text evidence="2">Belongs to the complex I LYR family.</text>
</comment>
<evidence type="ECO:0000256" key="2">
    <source>
        <dbReference type="ARBA" id="ARBA00009508"/>
    </source>
</evidence>
<dbReference type="EnsemblMetazoa" id="ADIR010781-RA">
    <property type="protein sequence ID" value="ADIR010781-PA"/>
    <property type="gene ID" value="ADIR010781"/>
</dbReference>
<evidence type="ECO:0000313" key="9">
    <source>
        <dbReference type="Proteomes" id="UP000075884"/>
    </source>
</evidence>
<dbReference type="Pfam" id="PF05347">
    <property type="entry name" value="Complex1_LYR"/>
    <property type="match status" value="1"/>
</dbReference>
<proteinExistence type="inferred from homology"/>
<evidence type="ECO:0000313" key="8">
    <source>
        <dbReference type="EnsemblMetazoa" id="ADIR010781-PA"/>
    </source>
</evidence>
<evidence type="ECO:0000256" key="4">
    <source>
        <dbReference type="ARBA" id="ARBA00023128"/>
    </source>
</evidence>